<evidence type="ECO:0000313" key="2">
    <source>
        <dbReference type="EMBL" id="MBU2691662.1"/>
    </source>
</evidence>
<organism evidence="2 3">
    <name type="scientific">Eiseniibacteriota bacterium</name>
    <dbReference type="NCBI Taxonomy" id="2212470"/>
    <lineage>
        <taxon>Bacteria</taxon>
        <taxon>Candidatus Eiseniibacteriota</taxon>
    </lineage>
</organism>
<reference evidence="2" key="1">
    <citation type="submission" date="2021-05" db="EMBL/GenBank/DDBJ databases">
        <title>Energy efficiency and biological interactions define the core microbiome of deep oligotrophic groundwater.</title>
        <authorList>
            <person name="Mehrshad M."/>
            <person name="Lopez-Fernandez M."/>
            <person name="Bell E."/>
            <person name="Bernier-Latmani R."/>
            <person name="Bertilsson S."/>
            <person name="Dopson M."/>
        </authorList>
    </citation>
    <scope>NUCLEOTIDE SEQUENCE</scope>
    <source>
        <strain evidence="2">Modern_marine.mb.64</strain>
    </source>
</reference>
<comment type="caution">
    <text evidence="2">The sequence shown here is derived from an EMBL/GenBank/DDBJ whole genome shotgun (WGS) entry which is preliminary data.</text>
</comment>
<protein>
    <submittedName>
        <fullName evidence="2">EpsI family protein</fullName>
    </submittedName>
</protein>
<dbReference type="AlphaFoldDB" id="A0A948RYV4"/>
<proteinExistence type="predicted"/>
<evidence type="ECO:0000259" key="1">
    <source>
        <dbReference type="Pfam" id="PF11984"/>
    </source>
</evidence>
<evidence type="ECO:0000313" key="3">
    <source>
        <dbReference type="Proteomes" id="UP000777784"/>
    </source>
</evidence>
<name>A0A948RYV4_UNCEI</name>
<accession>A0A948RYV4</accession>
<dbReference type="Pfam" id="PF11984">
    <property type="entry name" value="DUF3485"/>
    <property type="match status" value="1"/>
</dbReference>
<feature type="domain" description="Methanolan biosynthesis EpsI" evidence="1">
    <location>
        <begin position="22"/>
        <end position="212"/>
    </location>
</feature>
<dbReference type="Proteomes" id="UP000777784">
    <property type="component" value="Unassembled WGS sequence"/>
</dbReference>
<dbReference type="NCBIfam" id="TIGR02914">
    <property type="entry name" value="EpsI_fam"/>
    <property type="match status" value="1"/>
</dbReference>
<dbReference type="InterPro" id="IPR014263">
    <property type="entry name" value="Methanolan_biosynth_EpsI"/>
</dbReference>
<sequence>MVNHPRMNPAKAARGLWWTPLIFLIPGCLYILMLPPQAAAISSLSGFPATFLSMPSVEVPATQMVLDDLRPSDILLRRYTRPDGEPLWLVIIFFQNARWGAHDPRLCYISQGYNLTNEKIEEIPLAANENLKVNLFQASRGDNQRSVLSWWYIPGAGTTTDQNTFRKLLMIEGMRHNSTYGAFVRISTTTAMDGSEMELLRAFSAGVAAQLPLLIQKG</sequence>
<dbReference type="EMBL" id="JAHJDP010000072">
    <property type="protein sequence ID" value="MBU2691662.1"/>
    <property type="molecule type" value="Genomic_DNA"/>
</dbReference>
<gene>
    <name evidence="2" type="ORF">KJ970_12115</name>
</gene>